<evidence type="ECO:0000259" key="7">
    <source>
        <dbReference type="PROSITE" id="PS50235"/>
    </source>
</evidence>
<organism evidence="8">
    <name type="scientific">Schistocephalus solidus</name>
    <name type="common">Tapeworm</name>
    <dbReference type="NCBI Taxonomy" id="70667"/>
    <lineage>
        <taxon>Eukaryota</taxon>
        <taxon>Metazoa</taxon>
        <taxon>Spiralia</taxon>
        <taxon>Lophotrochozoa</taxon>
        <taxon>Platyhelminthes</taxon>
        <taxon>Cestoda</taxon>
        <taxon>Eucestoda</taxon>
        <taxon>Diphyllobothriidea</taxon>
        <taxon>Diphyllobothriidae</taxon>
        <taxon>Schistocephalus</taxon>
    </lineage>
</organism>
<proteinExistence type="predicted"/>
<evidence type="ECO:0000256" key="2">
    <source>
        <dbReference type="ARBA" id="ARBA00012759"/>
    </source>
</evidence>
<keyword evidence="6" id="KW-0788">Thiol protease</keyword>
<keyword evidence="5" id="KW-0378">Hydrolase</keyword>
<dbReference type="InterPro" id="IPR028889">
    <property type="entry name" value="USP"/>
</dbReference>
<dbReference type="AlphaFoldDB" id="A0A0X3P7V3"/>
<evidence type="ECO:0000313" key="8">
    <source>
        <dbReference type="EMBL" id="JAP45967.1"/>
    </source>
</evidence>
<dbReference type="PANTHER" id="PTHR43982:SF1">
    <property type="entry name" value="UBIQUITIN CARBOXYL-TERMINAL HYDROLASE 14"/>
    <property type="match status" value="1"/>
</dbReference>
<reference evidence="8" key="1">
    <citation type="submission" date="2016-01" db="EMBL/GenBank/DDBJ databases">
        <title>Reference transcriptome for the parasite Schistocephalus solidus: insights into the molecular evolution of parasitism.</title>
        <authorList>
            <person name="Hebert F.O."/>
            <person name="Grambauer S."/>
            <person name="Barber I."/>
            <person name="Landry C.R."/>
            <person name="Aubin-Horth N."/>
        </authorList>
    </citation>
    <scope>NUCLEOTIDE SEQUENCE</scope>
</reference>
<dbReference type="GO" id="GO:0061136">
    <property type="term" value="P:regulation of proteasomal protein catabolic process"/>
    <property type="evidence" value="ECO:0007669"/>
    <property type="project" value="TreeGrafter"/>
</dbReference>
<dbReference type="Pfam" id="PF00443">
    <property type="entry name" value="UCH"/>
    <property type="match status" value="1"/>
</dbReference>
<accession>A0A0X3P7V3</accession>
<evidence type="ECO:0000256" key="3">
    <source>
        <dbReference type="ARBA" id="ARBA00022670"/>
    </source>
</evidence>
<dbReference type="InterPro" id="IPR038765">
    <property type="entry name" value="Papain-like_cys_pep_sf"/>
</dbReference>
<keyword evidence="3" id="KW-0645">Protease</keyword>
<dbReference type="EMBL" id="GEEE01017258">
    <property type="protein sequence ID" value="JAP45967.1"/>
    <property type="molecule type" value="Transcribed_RNA"/>
</dbReference>
<dbReference type="InterPro" id="IPR018200">
    <property type="entry name" value="USP_CS"/>
</dbReference>
<dbReference type="GO" id="GO:0016579">
    <property type="term" value="P:protein deubiquitination"/>
    <property type="evidence" value="ECO:0007669"/>
    <property type="project" value="InterPro"/>
</dbReference>
<dbReference type="GO" id="GO:0070628">
    <property type="term" value="F:proteasome binding"/>
    <property type="evidence" value="ECO:0007669"/>
    <property type="project" value="TreeGrafter"/>
</dbReference>
<name>A0A0X3P7V3_SCHSO</name>
<sequence length="384" mass="43085">MKTQKPSSLRCASFFSLWRRLRKLLFPSFFLKALHSNFPQFATTASNAAVGQLDPTLSAAGLGMPVYQQQDANECWTEVVRILQKVTVDSSALQNKPGLPQSFGTSGGWNPIDRYLTGQLTSTLTCTEGEEPAQQSVDTFTQLSCFIDKEVKYLHTGIRNGLEGTLTKNSDVLGREAVYKKISRVSRLPGYLCVQFVRFYYKEKEHINAKILKDIKFPLNLDLYEFCAKDLQEKLLPAREKVRIEEDEEALSAKAKKLPNSVNDDNVPNPIDNPDLYEPYWFEDDPGSNNTGFYELQGVLTHQGRSSTSGHYVSWIKKKGKWFKLDDDTVSEVGTEDIMKLSGGGDWHCAYLLLYGPRRIKIRPARSTTAVGGSAAMETSKPPT</sequence>
<dbReference type="PROSITE" id="PS00973">
    <property type="entry name" value="USP_2"/>
    <property type="match status" value="1"/>
</dbReference>
<evidence type="ECO:0000256" key="6">
    <source>
        <dbReference type="ARBA" id="ARBA00022807"/>
    </source>
</evidence>
<gene>
    <name evidence="8" type="ORF">TR161074</name>
</gene>
<dbReference type="PROSITE" id="PS50235">
    <property type="entry name" value="USP_3"/>
    <property type="match status" value="1"/>
</dbReference>
<dbReference type="InterPro" id="IPR044635">
    <property type="entry name" value="UBP14-like"/>
</dbReference>
<dbReference type="GO" id="GO:0004843">
    <property type="term" value="F:cysteine-type deubiquitinase activity"/>
    <property type="evidence" value="ECO:0007669"/>
    <property type="project" value="UniProtKB-EC"/>
</dbReference>
<dbReference type="EC" id="3.4.19.12" evidence="2"/>
<comment type="catalytic activity">
    <reaction evidence="1">
        <text>Thiol-dependent hydrolysis of ester, thioester, amide, peptide and isopeptide bonds formed by the C-terminal Gly of ubiquitin (a 76-residue protein attached to proteins as an intracellular targeting signal).</text>
        <dbReference type="EC" id="3.4.19.12"/>
    </reaction>
</comment>
<dbReference type="PANTHER" id="PTHR43982">
    <property type="entry name" value="UBIQUITIN CARBOXYL-TERMINAL HYDROLASE"/>
    <property type="match status" value="1"/>
</dbReference>
<dbReference type="SUPFAM" id="SSF54001">
    <property type="entry name" value="Cysteine proteinases"/>
    <property type="match status" value="1"/>
</dbReference>
<evidence type="ECO:0000256" key="1">
    <source>
        <dbReference type="ARBA" id="ARBA00000707"/>
    </source>
</evidence>
<evidence type="ECO:0000256" key="4">
    <source>
        <dbReference type="ARBA" id="ARBA00022786"/>
    </source>
</evidence>
<keyword evidence="4" id="KW-0833">Ubl conjugation pathway</keyword>
<evidence type="ECO:0000256" key="5">
    <source>
        <dbReference type="ARBA" id="ARBA00022801"/>
    </source>
</evidence>
<protein>
    <recommendedName>
        <fullName evidence="2">ubiquitinyl hydrolase 1</fullName>
        <ecNumber evidence="2">3.4.19.12</ecNumber>
    </recommendedName>
</protein>
<dbReference type="InterPro" id="IPR001394">
    <property type="entry name" value="Peptidase_C19_UCH"/>
</dbReference>
<dbReference type="GO" id="GO:0043161">
    <property type="term" value="P:proteasome-mediated ubiquitin-dependent protein catabolic process"/>
    <property type="evidence" value="ECO:0007669"/>
    <property type="project" value="InterPro"/>
</dbReference>
<feature type="domain" description="USP" evidence="7">
    <location>
        <begin position="1"/>
        <end position="358"/>
    </location>
</feature>
<dbReference type="Gene3D" id="3.90.70.10">
    <property type="entry name" value="Cysteine proteinases"/>
    <property type="match status" value="1"/>
</dbReference>